<proteinExistence type="predicted"/>
<keyword evidence="2" id="KW-1185">Reference proteome</keyword>
<comment type="caution">
    <text evidence="1">The sequence shown here is derived from an EMBL/GenBank/DDBJ whole genome shotgun (WGS) entry which is preliminary data.</text>
</comment>
<name>A0AAV0WT45_9HEMI</name>
<sequence>MKNSQSRIQEINNKIKESCELGNNLKIEYTKHVCMQYTNQAESFLTEINSNKNHIIKIIEQHKSYNIRNRRGLINMVGGVANVLFGVCDDNDAKYFHDKIKELESSKSQLFQITETQTQIMKSMLTNVNSSLIELEIKQGYLVDGYNHLLHKTDVGEMDVGILKFQNALTERIALLNVILNQYAYETENLISIFNSALLGHIHPSLLDANEFNQQLKKK</sequence>
<dbReference type="AlphaFoldDB" id="A0AAV0WT45"/>
<gene>
    <name evidence="1" type="ORF">MEUPH1_LOCUS14260</name>
</gene>
<accession>A0AAV0WT45</accession>
<protein>
    <submittedName>
        <fullName evidence="1">Uncharacterized protein</fullName>
    </submittedName>
</protein>
<dbReference type="Pfam" id="PF12259">
    <property type="entry name" value="Baculo_F"/>
    <property type="match status" value="1"/>
</dbReference>
<dbReference type="EMBL" id="CARXXK010000002">
    <property type="protein sequence ID" value="CAI6358776.1"/>
    <property type="molecule type" value="Genomic_DNA"/>
</dbReference>
<organism evidence="1 2">
    <name type="scientific">Macrosiphum euphorbiae</name>
    <name type="common">potato aphid</name>
    <dbReference type="NCBI Taxonomy" id="13131"/>
    <lineage>
        <taxon>Eukaryota</taxon>
        <taxon>Metazoa</taxon>
        <taxon>Ecdysozoa</taxon>
        <taxon>Arthropoda</taxon>
        <taxon>Hexapoda</taxon>
        <taxon>Insecta</taxon>
        <taxon>Pterygota</taxon>
        <taxon>Neoptera</taxon>
        <taxon>Paraneoptera</taxon>
        <taxon>Hemiptera</taxon>
        <taxon>Sternorrhyncha</taxon>
        <taxon>Aphidomorpha</taxon>
        <taxon>Aphidoidea</taxon>
        <taxon>Aphididae</taxon>
        <taxon>Macrosiphini</taxon>
        <taxon>Macrosiphum</taxon>
    </lineage>
</organism>
<evidence type="ECO:0000313" key="2">
    <source>
        <dbReference type="Proteomes" id="UP001160148"/>
    </source>
</evidence>
<reference evidence="1 2" key="1">
    <citation type="submission" date="2023-01" db="EMBL/GenBank/DDBJ databases">
        <authorList>
            <person name="Whitehead M."/>
        </authorList>
    </citation>
    <scope>NUCLEOTIDE SEQUENCE [LARGE SCALE GENOMIC DNA]</scope>
</reference>
<evidence type="ECO:0000313" key="1">
    <source>
        <dbReference type="EMBL" id="CAI6358776.1"/>
    </source>
</evidence>
<dbReference type="Proteomes" id="UP001160148">
    <property type="component" value="Unassembled WGS sequence"/>
</dbReference>
<dbReference type="InterPro" id="IPR022048">
    <property type="entry name" value="Envelope_fusion-like"/>
</dbReference>